<proteinExistence type="predicted"/>
<evidence type="ECO:0000313" key="4">
    <source>
        <dbReference type="EMBL" id="RLJ24484.1"/>
    </source>
</evidence>
<dbReference type="Proteomes" id="UP000275027">
    <property type="component" value="Unassembled WGS sequence"/>
</dbReference>
<evidence type="ECO:0000313" key="3">
    <source>
        <dbReference type="EMBL" id="PKW30144.1"/>
    </source>
</evidence>
<sequence>MKRVIITSMAILGFIVTSSAQNKGKIEIGLNAGLNSSNASTGYDSADPSIGFNFGASADYYFSNSWSLKAKLIYDRKGWDNDLIQVSDQFDPVVRYASTDINLDYLTVPLMASWHFGNRKNWYLNFGPYIGFLMNAKETRFDSDIKESFNKVDGGLAFGLGVKIPVSDKFKVFIEYEGQGGMAELFKYNDYDDTIMNARSSLNVGINFLLY</sequence>
<organism evidence="4 6">
    <name type="scientific">Flavobacterium lindanitolerans</name>
    <dbReference type="NCBI Taxonomy" id="428988"/>
    <lineage>
        <taxon>Bacteria</taxon>
        <taxon>Pseudomonadati</taxon>
        <taxon>Bacteroidota</taxon>
        <taxon>Flavobacteriia</taxon>
        <taxon>Flavobacteriales</taxon>
        <taxon>Flavobacteriaceae</taxon>
        <taxon>Flavobacterium</taxon>
    </lineage>
</organism>
<gene>
    <name evidence="3" type="ORF">B0G92_1793</name>
    <name evidence="4" type="ORF">CLV50_2365</name>
</gene>
<feature type="chain" id="PRO_5041168428" evidence="1">
    <location>
        <begin position="21"/>
        <end position="211"/>
    </location>
</feature>
<keyword evidence="1" id="KW-0732">Signal</keyword>
<dbReference type="RefSeq" id="WP_101471836.1">
    <property type="nucleotide sequence ID" value="NZ_PJND01000007.1"/>
</dbReference>
<feature type="signal peptide" evidence="1">
    <location>
        <begin position="1"/>
        <end position="20"/>
    </location>
</feature>
<evidence type="ECO:0000256" key="1">
    <source>
        <dbReference type="SAM" id="SignalP"/>
    </source>
</evidence>
<dbReference type="Gene3D" id="2.40.160.20">
    <property type="match status" value="1"/>
</dbReference>
<dbReference type="AlphaFoldDB" id="A0A497UD47"/>
<dbReference type="Proteomes" id="UP000233767">
    <property type="component" value="Unassembled WGS sequence"/>
</dbReference>
<protein>
    <submittedName>
        <fullName evidence="4">Outer membrane protein with beta-barrel domain</fullName>
    </submittedName>
</protein>
<evidence type="ECO:0000313" key="5">
    <source>
        <dbReference type="Proteomes" id="UP000233767"/>
    </source>
</evidence>
<feature type="domain" description="Outer membrane protein beta-barrel" evidence="2">
    <location>
        <begin position="20"/>
        <end position="176"/>
    </location>
</feature>
<comment type="caution">
    <text evidence="4">The sequence shown here is derived from an EMBL/GenBank/DDBJ whole genome shotgun (WGS) entry which is preliminary data.</text>
</comment>
<dbReference type="EMBL" id="PJND01000007">
    <property type="protein sequence ID" value="PKW30144.1"/>
    <property type="molecule type" value="Genomic_DNA"/>
</dbReference>
<keyword evidence="5" id="KW-1185">Reference proteome</keyword>
<reference evidence="3 5" key="1">
    <citation type="submission" date="2017-12" db="EMBL/GenBank/DDBJ databases">
        <title>Genomic Encyclopedia of Type Strains, Phase III (KMG-III): the genomes of soil and plant-associated and newly described type strains.</title>
        <authorList>
            <person name="Whitman W."/>
        </authorList>
    </citation>
    <scope>NUCLEOTIDE SEQUENCE [LARGE SCALE GENOMIC DNA]</scope>
    <source>
        <strain evidence="3 5">IP-10</strain>
    </source>
</reference>
<evidence type="ECO:0000313" key="6">
    <source>
        <dbReference type="Proteomes" id="UP000275027"/>
    </source>
</evidence>
<dbReference type="SUPFAM" id="SSF56925">
    <property type="entry name" value="OMPA-like"/>
    <property type="match status" value="1"/>
</dbReference>
<reference evidence="4 6" key="2">
    <citation type="submission" date="2018-10" db="EMBL/GenBank/DDBJ databases">
        <title>Genomic Encyclopedia of Archaeal and Bacterial Type Strains, Phase II (KMG-II): from individual species to whole genera.</title>
        <authorList>
            <person name="Goeker M."/>
        </authorList>
    </citation>
    <scope>NUCLEOTIDE SEQUENCE [LARGE SCALE GENOMIC DNA]</scope>
    <source>
        <strain evidence="4 6">DSM 21886</strain>
    </source>
</reference>
<evidence type="ECO:0000259" key="2">
    <source>
        <dbReference type="Pfam" id="PF13568"/>
    </source>
</evidence>
<accession>A0A497UD47</accession>
<dbReference type="Pfam" id="PF13568">
    <property type="entry name" value="OMP_b-brl_2"/>
    <property type="match status" value="1"/>
</dbReference>
<dbReference type="InterPro" id="IPR025665">
    <property type="entry name" value="Beta-barrel_OMP_2"/>
</dbReference>
<dbReference type="InterPro" id="IPR011250">
    <property type="entry name" value="OMP/PagP_B-barrel"/>
</dbReference>
<name>A0A497UD47_9FLAO</name>
<dbReference type="EMBL" id="RCCB01000012">
    <property type="protein sequence ID" value="RLJ24484.1"/>
    <property type="molecule type" value="Genomic_DNA"/>
</dbReference>